<gene>
    <name evidence="3" type="ORF">P3T76_005880</name>
</gene>
<keyword evidence="2" id="KW-0472">Membrane</keyword>
<proteinExistence type="predicted"/>
<feature type="compositionally biased region" description="Polar residues" evidence="1">
    <location>
        <begin position="111"/>
        <end position="124"/>
    </location>
</feature>
<keyword evidence="2" id="KW-1133">Transmembrane helix</keyword>
<feature type="region of interest" description="Disordered" evidence="1">
    <location>
        <begin position="91"/>
        <end position="124"/>
    </location>
</feature>
<reference evidence="3" key="1">
    <citation type="submission" date="2023-08" db="EMBL/GenBank/DDBJ databases">
        <title>Reference Genome Resource for the Citrus Pathogen Phytophthora citrophthora.</title>
        <authorList>
            <person name="Moller H."/>
            <person name="Coetzee B."/>
            <person name="Rose L.J."/>
            <person name="Van Niekerk J.M."/>
        </authorList>
    </citation>
    <scope>NUCLEOTIDE SEQUENCE</scope>
    <source>
        <strain evidence="3">STE-U-9442</strain>
    </source>
</reference>
<dbReference type="Proteomes" id="UP001259832">
    <property type="component" value="Unassembled WGS sequence"/>
</dbReference>
<comment type="caution">
    <text evidence="3">The sequence shown here is derived from an EMBL/GenBank/DDBJ whole genome shotgun (WGS) entry which is preliminary data.</text>
</comment>
<organism evidence="3 4">
    <name type="scientific">Phytophthora citrophthora</name>
    <dbReference type="NCBI Taxonomy" id="4793"/>
    <lineage>
        <taxon>Eukaryota</taxon>
        <taxon>Sar</taxon>
        <taxon>Stramenopiles</taxon>
        <taxon>Oomycota</taxon>
        <taxon>Peronosporomycetes</taxon>
        <taxon>Peronosporales</taxon>
        <taxon>Peronosporaceae</taxon>
        <taxon>Phytophthora</taxon>
    </lineage>
</organism>
<accession>A0AAD9LNG3</accession>
<evidence type="ECO:0000256" key="1">
    <source>
        <dbReference type="SAM" id="MobiDB-lite"/>
    </source>
</evidence>
<keyword evidence="4" id="KW-1185">Reference proteome</keyword>
<dbReference type="EMBL" id="JASMQC010000009">
    <property type="protein sequence ID" value="KAK1942381.1"/>
    <property type="molecule type" value="Genomic_DNA"/>
</dbReference>
<dbReference type="AlphaFoldDB" id="A0AAD9LNG3"/>
<evidence type="ECO:0000313" key="3">
    <source>
        <dbReference type="EMBL" id="KAK1942381.1"/>
    </source>
</evidence>
<keyword evidence="2" id="KW-0812">Transmembrane</keyword>
<protein>
    <submittedName>
        <fullName evidence="3">Uncharacterized protein</fullName>
    </submittedName>
</protein>
<evidence type="ECO:0000313" key="4">
    <source>
        <dbReference type="Proteomes" id="UP001259832"/>
    </source>
</evidence>
<name>A0AAD9LNG3_9STRA</name>
<sequence>MELPKVSKAAASAMEAERGAALRKLLVQGVFLFTGVLSTCVAQFVFYQGAGEQKAMLLPLCNYLGMMLVGLLPTVGAAAVKKTVEKIQDKEKKLEKPLIPRNRSACPPKTMWSSQSSHPIRQTR</sequence>
<feature type="transmembrane region" description="Helical" evidence="2">
    <location>
        <begin position="57"/>
        <end position="80"/>
    </location>
</feature>
<evidence type="ECO:0000256" key="2">
    <source>
        <dbReference type="SAM" id="Phobius"/>
    </source>
</evidence>
<feature type="transmembrane region" description="Helical" evidence="2">
    <location>
        <begin position="25"/>
        <end position="45"/>
    </location>
</feature>